<organism evidence="1 2">
    <name type="scientific">Patiriisocius marinus</name>
    <dbReference type="NCBI Taxonomy" id="1397112"/>
    <lineage>
        <taxon>Bacteria</taxon>
        <taxon>Pseudomonadati</taxon>
        <taxon>Bacteroidota</taxon>
        <taxon>Flavobacteriia</taxon>
        <taxon>Flavobacteriales</taxon>
        <taxon>Flavobacteriaceae</taxon>
        <taxon>Patiriisocius</taxon>
    </lineage>
</organism>
<dbReference type="OrthoDB" id="1073749at2"/>
<name>A0A5J4IX30_9FLAO</name>
<proteinExistence type="predicted"/>
<keyword evidence="2" id="KW-1185">Reference proteome</keyword>
<protein>
    <recommendedName>
        <fullName evidence="3">Grasp-with-spasm system SPASM domain peptide maturase</fullName>
    </recommendedName>
</protein>
<gene>
    <name evidence="1" type="ORF">ULMA_16040</name>
</gene>
<sequence>MSKYIRNRLCIPIQGFNRAIIYDLIRNDYFFISNEIFSLINSSGIIKFENEFESTDWIDFLLSEEILFKIENDIELNNFPEVDRQFQTPFLISDVIIHDNIEVSLFSELFGKIDVRNISIIVKHYDKTRINYIIKNISKLEVDSIHLILIEENRDYSPSDFRNLVKFNQVFAILLFNSSYSNYTNNNSEFFKIIEYSNSFTEYSANVYKNKLSINFDHFFEAYNYHNYFNKKIYIDNLGNIKNGLNSYDIFGNILKISKDNFINIIQSNNFQKKWSIKKKNTLICKDCEFRYMCVDPRDVKLNENSNLWFHEYECNYNPFISKWKGEQGYSNLSDSGILVTEKSFEIDKKVLKKKLARLWSK</sequence>
<evidence type="ECO:0008006" key="3">
    <source>
        <dbReference type="Google" id="ProtNLM"/>
    </source>
</evidence>
<accession>A0A5J4IX30</accession>
<dbReference type="Proteomes" id="UP000326509">
    <property type="component" value="Unassembled WGS sequence"/>
</dbReference>
<dbReference type="AlphaFoldDB" id="A0A5J4IX30"/>
<evidence type="ECO:0000313" key="2">
    <source>
        <dbReference type="Proteomes" id="UP000326509"/>
    </source>
</evidence>
<comment type="caution">
    <text evidence="1">The sequence shown here is derived from an EMBL/GenBank/DDBJ whole genome shotgun (WGS) entry which is preliminary data.</text>
</comment>
<dbReference type="RefSeq" id="WP_151673841.1">
    <property type="nucleotide sequence ID" value="NZ_BKCG01000003.1"/>
</dbReference>
<evidence type="ECO:0000313" key="1">
    <source>
        <dbReference type="EMBL" id="GER59496.1"/>
    </source>
</evidence>
<reference evidence="1 2" key="1">
    <citation type="submission" date="2019-08" db="EMBL/GenBank/DDBJ databases">
        <title>Draft genome sequence of Ulvibacter marinus type strain NBRC 109484.</title>
        <authorList>
            <person name="Kawano K."/>
            <person name="Ushijima N."/>
            <person name="Kihara M."/>
            <person name="Itoh H."/>
        </authorList>
    </citation>
    <scope>NUCLEOTIDE SEQUENCE [LARGE SCALE GENOMIC DNA]</scope>
    <source>
        <strain evidence="1 2">NBRC 109484</strain>
    </source>
</reference>
<dbReference type="EMBL" id="BKCG01000003">
    <property type="protein sequence ID" value="GER59496.1"/>
    <property type="molecule type" value="Genomic_DNA"/>
</dbReference>